<evidence type="ECO:0008006" key="4">
    <source>
        <dbReference type="Google" id="ProtNLM"/>
    </source>
</evidence>
<dbReference type="Proteomes" id="UP000215027">
    <property type="component" value="Chromosome I"/>
</dbReference>
<dbReference type="SUPFAM" id="SSF82171">
    <property type="entry name" value="DPP6 N-terminal domain-like"/>
    <property type="match status" value="1"/>
</dbReference>
<gene>
    <name evidence="2" type="ORF">CFX0092_A2014</name>
</gene>
<dbReference type="InterPro" id="IPR011659">
    <property type="entry name" value="WD40"/>
</dbReference>
<accession>A0A160T2N2</accession>
<dbReference type="PANTHER" id="PTHR36842">
    <property type="entry name" value="PROTEIN TOLB HOMOLOG"/>
    <property type="match status" value="1"/>
</dbReference>
<proteinExistence type="inferred from homology"/>
<evidence type="ECO:0000313" key="2">
    <source>
        <dbReference type="EMBL" id="CUS03892.2"/>
    </source>
</evidence>
<evidence type="ECO:0000256" key="1">
    <source>
        <dbReference type="ARBA" id="ARBA00009820"/>
    </source>
</evidence>
<dbReference type="PANTHER" id="PTHR36842:SF1">
    <property type="entry name" value="PROTEIN TOLB"/>
    <property type="match status" value="1"/>
</dbReference>
<organism evidence="2 3">
    <name type="scientific">Candidatus Promineifilum breve</name>
    <dbReference type="NCBI Taxonomy" id="1806508"/>
    <lineage>
        <taxon>Bacteria</taxon>
        <taxon>Bacillati</taxon>
        <taxon>Chloroflexota</taxon>
        <taxon>Ardenticatenia</taxon>
        <taxon>Candidatus Promineifilales</taxon>
        <taxon>Candidatus Promineifilaceae</taxon>
        <taxon>Candidatus Promineifilum</taxon>
    </lineage>
</organism>
<sequence length="256" mass="28392">MEPLPLIAPSPHLFWSPDGRQLMYASYPEDTGQLVVYDFEKGENIVLFDDHSVWSTAGWSADGKLAAFVAVTDGQYDLYVLEMDTLAVRRLTDTTDIETGTVWSPVSDELLVGTTVYTEHAFELWPYAVDSLAIISSDGQERDLGRYDYLQSSSLAWSVDGESVAYSEKGKLCMLSLGNGQRDCPLVDLEPYGTYFASFGEPPVWSPDNRWLAFRATGYRDRGCDDGVYALELATKKVVVVDEGGCNTGPLYWVGQ</sequence>
<dbReference type="KEGG" id="pbf:CFX0092_A2014"/>
<reference evidence="2" key="1">
    <citation type="submission" date="2016-01" db="EMBL/GenBank/DDBJ databases">
        <authorList>
            <person name="Mcilroy J.S."/>
            <person name="Karst M S."/>
            <person name="Albertsen M."/>
        </authorList>
    </citation>
    <scope>NUCLEOTIDE SEQUENCE</scope>
    <source>
        <strain evidence="2">Cfx-K</strain>
    </source>
</reference>
<dbReference type="AlphaFoldDB" id="A0A160T2N2"/>
<protein>
    <recommendedName>
        <fullName evidence="4">Dipeptidylpeptidase IV N-terminal domain-containing protein</fullName>
    </recommendedName>
</protein>
<comment type="similarity">
    <text evidence="1">Belongs to the TolB family.</text>
</comment>
<evidence type="ECO:0000313" key="3">
    <source>
        <dbReference type="Proteomes" id="UP000215027"/>
    </source>
</evidence>
<dbReference type="Gene3D" id="2.120.10.30">
    <property type="entry name" value="TolB, C-terminal domain"/>
    <property type="match status" value="1"/>
</dbReference>
<keyword evidence="3" id="KW-1185">Reference proteome</keyword>
<dbReference type="EMBL" id="LN890655">
    <property type="protein sequence ID" value="CUS03892.2"/>
    <property type="molecule type" value="Genomic_DNA"/>
</dbReference>
<dbReference type="InterPro" id="IPR011042">
    <property type="entry name" value="6-blade_b-propeller_TolB-like"/>
</dbReference>
<dbReference type="Pfam" id="PF07676">
    <property type="entry name" value="PD40"/>
    <property type="match status" value="3"/>
</dbReference>
<name>A0A160T2N2_9CHLR</name>